<dbReference type="KEGG" id="sapp:SAC06_01805"/>
<sequence length="194" mass="21228">MATATTCNHMLPKGVLSARPRFHVYLPITPCSNAEQYAGLKKQFAARFEFFDRQALDAGRFIFGSPNPQTTFTGGDQTVDVWLTAQQDADLFAEFDKATQAIGEGSRNSTRSRFAARALIRYGKTAQARELLDRKADLCDPPLPSFELEQIWGSAGRFAVKVAANIAGMQIVSKPRSGSSTSLARTVTTPPRSH</sequence>
<evidence type="ECO:0000259" key="2">
    <source>
        <dbReference type="SMART" id="SM00942"/>
    </source>
</evidence>
<dbReference type="RefSeq" id="WP_350258512.1">
    <property type="nucleotide sequence ID" value="NZ_CP138335.1"/>
</dbReference>
<dbReference type="InterPro" id="IPR014820">
    <property type="entry name" value="PriCT_1"/>
</dbReference>
<proteinExistence type="predicted"/>
<gene>
    <name evidence="3" type="ORF">SAC06_01805</name>
</gene>
<name>A0AAU7V7S6_9ACTO</name>
<protein>
    <submittedName>
        <fullName evidence="3">Primase alpha helix C-terminal domain-containing protein</fullName>
    </submittedName>
</protein>
<organism evidence="3">
    <name type="scientific">Scrofimicrobium appendicitidis</name>
    <dbReference type="NCBI Taxonomy" id="3079930"/>
    <lineage>
        <taxon>Bacteria</taxon>
        <taxon>Bacillati</taxon>
        <taxon>Actinomycetota</taxon>
        <taxon>Actinomycetes</taxon>
        <taxon>Actinomycetales</taxon>
        <taxon>Actinomycetaceae</taxon>
        <taxon>Scrofimicrobium</taxon>
    </lineage>
</organism>
<accession>A0AAU7V7S6</accession>
<dbReference type="EMBL" id="CP138335">
    <property type="protein sequence ID" value="XBW08313.1"/>
    <property type="molecule type" value="Genomic_DNA"/>
</dbReference>
<evidence type="ECO:0000256" key="1">
    <source>
        <dbReference type="SAM" id="MobiDB-lite"/>
    </source>
</evidence>
<feature type="domain" description="Primase C-terminal 1" evidence="2">
    <location>
        <begin position="96"/>
        <end position="161"/>
    </location>
</feature>
<dbReference type="AlphaFoldDB" id="A0AAU7V7S6"/>
<dbReference type="SMART" id="SM00942">
    <property type="entry name" value="PriCT_1"/>
    <property type="match status" value="1"/>
</dbReference>
<evidence type="ECO:0000313" key="3">
    <source>
        <dbReference type="EMBL" id="XBW08313.1"/>
    </source>
</evidence>
<feature type="compositionally biased region" description="Polar residues" evidence="1">
    <location>
        <begin position="176"/>
        <end position="194"/>
    </location>
</feature>
<reference evidence="3" key="1">
    <citation type="submission" date="2023-11" db="EMBL/GenBank/DDBJ databases">
        <title>Scrofimicrobium hongkongense sp. nov., isolated from a patient with peritonitis.</title>
        <authorList>
            <person name="Lao H.Y."/>
            <person name="Wong A.Y.P."/>
            <person name="Ng T.L."/>
            <person name="Wong R.Y.L."/>
            <person name="Yau M.C.Y."/>
            <person name="Lam J.Y.W."/>
            <person name="Siu G.K.H."/>
        </authorList>
    </citation>
    <scope>NUCLEOTIDE SEQUENCE</scope>
    <source>
        <strain evidence="3">R131</strain>
    </source>
</reference>
<feature type="region of interest" description="Disordered" evidence="1">
    <location>
        <begin position="174"/>
        <end position="194"/>
    </location>
</feature>